<protein>
    <submittedName>
        <fullName evidence="2">Uncharacterized protein</fullName>
    </submittedName>
</protein>
<dbReference type="OrthoDB" id="2142040at2759"/>
<dbReference type="SMART" id="SM00248">
    <property type="entry name" value="ANK"/>
    <property type="match status" value="3"/>
</dbReference>
<dbReference type="HOGENOM" id="CLU_024883_0_0_1"/>
<organism evidence="2 3">
    <name type="scientific">Hypocrea virens (strain Gv29-8 / FGSC 10586)</name>
    <name type="common">Gliocladium virens</name>
    <name type="synonym">Trichoderma virens</name>
    <dbReference type="NCBI Taxonomy" id="413071"/>
    <lineage>
        <taxon>Eukaryota</taxon>
        <taxon>Fungi</taxon>
        <taxon>Dikarya</taxon>
        <taxon>Ascomycota</taxon>
        <taxon>Pezizomycotina</taxon>
        <taxon>Sordariomycetes</taxon>
        <taxon>Hypocreomycetidae</taxon>
        <taxon>Hypocreales</taxon>
        <taxon>Hypocreaceae</taxon>
        <taxon>Trichoderma</taxon>
    </lineage>
</organism>
<sequence>MGIHEDARKGTLVGSTLTGYIEGNPNIVNEWDPVEGMTPLAAAVIEGHAEVVKQLLRRRAKPDAPCKNGETPLLLAAWKTSSNRSKIIQLLLNIKKMPQGYVDATCKIANGNTPLMFILSNTNPIDLESVRLLRKAGASLTLENNDGVSAEEMAEESGDTQVKYALRPEEEQTFFQKSSAFITSLLLYVVAWVVNGSKETNAADFAANVDNFVQENPILERFFKGKKFIQELAKKASDLENDPSTPLGSKELLPKTIKVNLHQQAILCGNGSMRFEGRFDSLKKLVFRITLITTRILPADEGVAICFINQDVNDATNLTLDQIVKMLEPMKEKRGGDTETGTTLRKKILEPMVYKKLSEKNFERPLLISILTDGQPSGEKKTEFVDAVLECGQRLEEAGYPRQSVKFLVAQIGTAKSATKFLESLRSNEQLKDVMFCTTDQLDAKLSDLHKNERDLDRWLLETLFSTIKDAE</sequence>
<dbReference type="Pfam" id="PF12796">
    <property type="entry name" value="Ank_2"/>
    <property type="match status" value="1"/>
</dbReference>
<evidence type="ECO:0000256" key="1">
    <source>
        <dbReference type="PROSITE-ProRule" id="PRU00023"/>
    </source>
</evidence>
<dbReference type="AlphaFoldDB" id="G9MXS4"/>
<reference evidence="2 3" key="1">
    <citation type="journal article" date="2011" name="Genome Biol.">
        <title>Comparative genome sequence analysis underscores mycoparasitism as the ancestral life style of Trichoderma.</title>
        <authorList>
            <person name="Kubicek C.P."/>
            <person name="Herrera-Estrella A."/>
            <person name="Seidl-Seiboth V."/>
            <person name="Martinez D.A."/>
            <person name="Druzhinina I.S."/>
            <person name="Thon M."/>
            <person name="Zeilinger S."/>
            <person name="Casas-Flores S."/>
            <person name="Horwitz B.A."/>
            <person name="Mukherjee P.K."/>
            <person name="Mukherjee M."/>
            <person name="Kredics L."/>
            <person name="Alcaraz L.D."/>
            <person name="Aerts A."/>
            <person name="Antal Z."/>
            <person name="Atanasova L."/>
            <person name="Cervantes-Badillo M.G."/>
            <person name="Challacombe J."/>
            <person name="Chertkov O."/>
            <person name="McCluskey K."/>
            <person name="Coulpier F."/>
            <person name="Deshpande N."/>
            <person name="von Doehren H."/>
            <person name="Ebbole D.J."/>
            <person name="Esquivel-Naranjo E.U."/>
            <person name="Fekete E."/>
            <person name="Flipphi M."/>
            <person name="Glaser F."/>
            <person name="Gomez-Rodriguez E.Y."/>
            <person name="Gruber S."/>
            <person name="Han C."/>
            <person name="Henrissat B."/>
            <person name="Hermosa R."/>
            <person name="Hernandez-Onate M."/>
            <person name="Karaffa L."/>
            <person name="Kosti I."/>
            <person name="Le Crom S."/>
            <person name="Lindquist E."/>
            <person name="Lucas S."/>
            <person name="Luebeck M."/>
            <person name="Luebeck P.S."/>
            <person name="Margeot A."/>
            <person name="Metz B."/>
            <person name="Misra M."/>
            <person name="Nevalainen H."/>
            <person name="Omann M."/>
            <person name="Packer N."/>
            <person name="Perrone G."/>
            <person name="Uresti-Rivera E.E."/>
            <person name="Salamov A."/>
            <person name="Schmoll M."/>
            <person name="Seiboth B."/>
            <person name="Shapiro H."/>
            <person name="Sukno S."/>
            <person name="Tamayo-Ramos J.A."/>
            <person name="Tisch D."/>
            <person name="Wiest A."/>
            <person name="Wilkinson H.H."/>
            <person name="Zhang M."/>
            <person name="Coutinho P.M."/>
            <person name="Kenerley C.M."/>
            <person name="Monte E."/>
            <person name="Baker S.E."/>
            <person name="Grigoriev I.V."/>
        </authorList>
    </citation>
    <scope>NUCLEOTIDE SEQUENCE [LARGE SCALE GENOMIC DNA]</scope>
    <source>
        <strain evidence="3">Gv29-8 / FGSC 10586</strain>
    </source>
</reference>
<keyword evidence="3" id="KW-1185">Reference proteome</keyword>
<dbReference type="EMBL" id="ABDF02000078">
    <property type="protein sequence ID" value="EHK20685.1"/>
    <property type="molecule type" value="Genomic_DNA"/>
</dbReference>
<comment type="caution">
    <text evidence="2">The sequence shown here is derived from an EMBL/GenBank/DDBJ whole genome shotgun (WGS) entry which is preliminary data.</text>
</comment>
<evidence type="ECO:0000313" key="3">
    <source>
        <dbReference type="Proteomes" id="UP000007115"/>
    </source>
</evidence>
<gene>
    <name evidence="2" type="ORF">TRIVIDRAFT_223654</name>
</gene>
<name>G9MXS4_HYPVG</name>
<proteinExistence type="predicted"/>
<feature type="repeat" description="ANK" evidence="1">
    <location>
        <begin position="35"/>
        <end position="67"/>
    </location>
</feature>
<dbReference type="RefSeq" id="XP_013954880.1">
    <property type="nucleotide sequence ID" value="XM_014099405.1"/>
</dbReference>
<dbReference type="InParanoid" id="G9MXS4"/>
<evidence type="ECO:0000313" key="2">
    <source>
        <dbReference type="EMBL" id="EHK20685.1"/>
    </source>
</evidence>
<dbReference type="SUPFAM" id="SSF48403">
    <property type="entry name" value="Ankyrin repeat"/>
    <property type="match status" value="1"/>
</dbReference>
<dbReference type="STRING" id="413071.G9MXS4"/>
<dbReference type="VEuPathDB" id="FungiDB:TRIVIDRAFT_223654"/>
<dbReference type="PROSITE" id="PS50088">
    <property type="entry name" value="ANK_REPEAT"/>
    <property type="match status" value="1"/>
</dbReference>
<dbReference type="OMA" id="TCKIANG"/>
<dbReference type="eggNOG" id="ENOG502SKHS">
    <property type="taxonomic scope" value="Eukaryota"/>
</dbReference>
<keyword evidence="1" id="KW-0040">ANK repeat</keyword>
<dbReference type="GeneID" id="25791791"/>
<dbReference type="Proteomes" id="UP000007115">
    <property type="component" value="Unassembled WGS sequence"/>
</dbReference>
<dbReference type="PROSITE" id="PS50297">
    <property type="entry name" value="ANK_REP_REGION"/>
    <property type="match status" value="1"/>
</dbReference>
<dbReference type="PANTHER" id="PTHR34706:SF3">
    <property type="entry name" value="ANKYRIN REPEAT PROTEIN (AFU_ORTHOLOGUE AFUA_7G06200)"/>
    <property type="match status" value="1"/>
</dbReference>
<dbReference type="Gene3D" id="1.25.40.20">
    <property type="entry name" value="Ankyrin repeat-containing domain"/>
    <property type="match status" value="1"/>
</dbReference>
<dbReference type="InterPro" id="IPR002110">
    <property type="entry name" value="Ankyrin_rpt"/>
</dbReference>
<dbReference type="PANTHER" id="PTHR34706">
    <property type="entry name" value="SLR1338 PROTEIN"/>
    <property type="match status" value="1"/>
</dbReference>
<dbReference type="InterPro" id="IPR036770">
    <property type="entry name" value="Ankyrin_rpt-contain_sf"/>
</dbReference>
<accession>G9MXS4</accession>